<evidence type="ECO:0000313" key="2">
    <source>
        <dbReference type="Proteomes" id="UP000004750"/>
    </source>
</evidence>
<accession>G9ZJJ2</accession>
<protein>
    <recommendedName>
        <fullName evidence="3">DUF4440 domain-containing protein</fullName>
    </recommendedName>
</protein>
<dbReference type="HOGENOM" id="CLU_1746337_0_0_6"/>
<name>G9ZJJ2_9GAMM</name>
<evidence type="ECO:0008006" key="3">
    <source>
        <dbReference type="Google" id="ProtNLM"/>
    </source>
</evidence>
<organism evidence="1 2">
    <name type="scientific">Cardiobacterium valvarum F0432</name>
    <dbReference type="NCBI Taxonomy" id="797473"/>
    <lineage>
        <taxon>Bacteria</taxon>
        <taxon>Pseudomonadati</taxon>
        <taxon>Pseudomonadota</taxon>
        <taxon>Gammaproteobacteria</taxon>
        <taxon>Cardiobacteriales</taxon>
        <taxon>Cardiobacteriaceae</taxon>
        <taxon>Cardiobacterium</taxon>
    </lineage>
</organism>
<comment type="caution">
    <text evidence="1">The sequence shown here is derived from an EMBL/GenBank/DDBJ whole genome shotgun (WGS) entry which is preliminary data.</text>
</comment>
<dbReference type="EMBL" id="AGCM01000192">
    <property type="protein sequence ID" value="EHM49770.1"/>
    <property type="molecule type" value="Genomic_DNA"/>
</dbReference>
<evidence type="ECO:0000313" key="1">
    <source>
        <dbReference type="EMBL" id="EHM49770.1"/>
    </source>
</evidence>
<dbReference type="AlphaFoldDB" id="G9ZJJ2"/>
<sequence>MSLAACATLPGGAEKEVGETAEHFMQTLVHSAKGLEKQTIADIAFLDNHTTNSEEGQKRLRRALQMMGQYLRQAFTEAGIDSDKAVFTAKKMDIENKADDEQALVILYAYQPDKSKVVDGTALITRWRKTADGWKLDMNPYLDNFRSSK</sequence>
<gene>
    <name evidence="1" type="ORF">HMPREF9080_02961</name>
</gene>
<reference evidence="1 2" key="1">
    <citation type="submission" date="2011-08" db="EMBL/GenBank/DDBJ databases">
        <authorList>
            <person name="Weinstock G."/>
            <person name="Sodergren E."/>
            <person name="Clifton S."/>
            <person name="Fulton L."/>
            <person name="Fulton B."/>
            <person name="Courtney L."/>
            <person name="Fronick C."/>
            <person name="Harrison M."/>
            <person name="Strong C."/>
            <person name="Farmer C."/>
            <person name="Delahaunty K."/>
            <person name="Markovic C."/>
            <person name="Hall O."/>
            <person name="Minx P."/>
            <person name="Tomlinson C."/>
            <person name="Mitreva M."/>
            <person name="Hou S."/>
            <person name="Chen J."/>
            <person name="Wollam A."/>
            <person name="Pepin K.H."/>
            <person name="Johnson M."/>
            <person name="Bhonagiri V."/>
            <person name="Zhang X."/>
            <person name="Suruliraj S."/>
            <person name="Warren W."/>
            <person name="Chinwalla A."/>
            <person name="Mardis E.R."/>
            <person name="Wilson R.K."/>
        </authorList>
    </citation>
    <scope>NUCLEOTIDE SEQUENCE [LARGE SCALE GENOMIC DNA]</scope>
    <source>
        <strain evidence="1 2">F0432</strain>
    </source>
</reference>
<dbReference type="Proteomes" id="UP000004750">
    <property type="component" value="Unassembled WGS sequence"/>
</dbReference>
<proteinExistence type="predicted"/>